<dbReference type="EMBL" id="JALJOQ010000007">
    <property type="protein sequence ID" value="KAK9812368.1"/>
    <property type="molecule type" value="Genomic_DNA"/>
</dbReference>
<organism evidence="1 2">
    <name type="scientific">Symbiochloris irregularis</name>
    <dbReference type="NCBI Taxonomy" id="706552"/>
    <lineage>
        <taxon>Eukaryota</taxon>
        <taxon>Viridiplantae</taxon>
        <taxon>Chlorophyta</taxon>
        <taxon>core chlorophytes</taxon>
        <taxon>Trebouxiophyceae</taxon>
        <taxon>Trebouxiales</taxon>
        <taxon>Trebouxiaceae</taxon>
        <taxon>Symbiochloris</taxon>
    </lineage>
</organism>
<accession>A0AAW1PUY3</accession>
<evidence type="ECO:0000313" key="2">
    <source>
        <dbReference type="Proteomes" id="UP001465755"/>
    </source>
</evidence>
<sequence length="85" mass="9799">MSDTQPGASWQLRGVSQEYLERLRAEQIASRPLLERHREKQINDIAAKQGCDRDQPEAIWKQQHLARLKSFFPGLQEGGQNITQN</sequence>
<gene>
    <name evidence="1" type="ORF">WJX73_005539</name>
</gene>
<proteinExistence type="predicted"/>
<protein>
    <submittedName>
        <fullName evidence="1">Uncharacterized protein</fullName>
    </submittedName>
</protein>
<reference evidence="1 2" key="1">
    <citation type="journal article" date="2024" name="Nat. Commun.">
        <title>Phylogenomics reveals the evolutionary origins of lichenization in chlorophyte algae.</title>
        <authorList>
            <person name="Puginier C."/>
            <person name="Libourel C."/>
            <person name="Otte J."/>
            <person name="Skaloud P."/>
            <person name="Haon M."/>
            <person name="Grisel S."/>
            <person name="Petersen M."/>
            <person name="Berrin J.G."/>
            <person name="Delaux P.M."/>
            <person name="Dal Grande F."/>
            <person name="Keller J."/>
        </authorList>
    </citation>
    <scope>NUCLEOTIDE SEQUENCE [LARGE SCALE GENOMIC DNA]</scope>
    <source>
        <strain evidence="1 2">SAG 2036</strain>
    </source>
</reference>
<keyword evidence="2" id="KW-1185">Reference proteome</keyword>
<dbReference type="Proteomes" id="UP001465755">
    <property type="component" value="Unassembled WGS sequence"/>
</dbReference>
<comment type="caution">
    <text evidence="1">The sequence shown here is derived from an EMBL/GenBank/DDBJ whole genome shotgun (WGS) entry which is preliminary data.</text>
</comment>
<evidence type="ECO:0000313" key="1">
    <source>
        <dbReference type="EMBL" id="KAK9812368.1"/>
    </source>
</evidence>
<dbReference type="AlphaFoldDB" id="A0AAW1PUY3"/>
<name>A0AAW1PUY3_9CHLO</name>